<dbReference type="Proteomes" id="UP000004642">
    <property type="component" value="Unassembled WGS sequence"/>
</dbReference>
<name>G5LS94_SALET</name>
<proteinExistence type="predicted"/>
<reference evidence="1 2" key="1">
    <citation type="journal article" date="2011" name="BMC Genomics">
        <title>Genome sequencing reveals diversification of virulence factor content and possible host adaptation in distinct subpopulations of Salmonella enterica.</title>
        <authorList>
            <person name="den Bakker H.C."/>
            <person name="Moreno Switt A.I."/>
            <person name="Govoni G."/>
            <person name="Cummings C.A."/>
            <person name="Ranieri M.L."/>
            <person name="Degoricija L."/>
            <person name="Hoelzer K."/>
            <person name="Rodriguez-Rivera L.D."/>
            <person name="Brown S."/>
            <person name="Bolchacova E."/>
            <person name="Furtado M.R."/>
            <person name="Wiedmann M."/>
        </authorList>
    </citation>
    <scope>NUCLEOTIDE SEQUENCE [LARGE SCALE GENOMIC DNA]</scope>
    <source>
        <strain evidence="1 2">R6-377</strain>
    </source>
</reference>
<organism evidence="1 2">
    <name type="scientific">Salmonella enterica subsp. enterica serovar Alachua str. R6-377</name>
    <dbReference type="NCBI Taxonomy" id="913241"/>
    <lineage>
        <taxon>Bacteria</taxon>
        <taxon>Pseudomonadati</taxon>
        <taxon>Pseudomonadota</taxon>
        <taxon>Gammaproteobacteria</taxon>
        <taxon>Enterobacterales</taxon>
        <taxon>Enterobacteriaceae</taxon>
        <taxon>Salmonella</taxon>
    </lineage>
</organism>
<evidence type="ECO:0000313" key="2">
    <source>
        <dbReference type="Proteomes" id="UP000004642"/>
    </source>
</evidence>
<dbReference type="EMBL" id="AFCJ01001686">
    <property type="protein sequence ID" value="EHC34819.1"/>
    <property type="molecule type" value="Genomic_DNA"/>
</dbReference>
<evidence type="ECO:0000313" key="1">
    <source>
        <dbReference type="EMBL" id="EHC34819.1"/>
    </source>
</evidence>
<sequence>MATGVIPAADAGWRSVYMAGLAAGDVEKRSLAAGRKSAVERAA</sequence>
<accession>G5LS94</accession>
<protein>
    <submittedName>
        <fullName evidence="1">Uncharacterized protein</fullName>
    </submittedName>
</protein>
<gene>
    <name evidence="1" type="ORF">LTSEALA_3870</name>
</gene>
<comment type="caution">
    <text evidence="1">The sequence shown here is derived from an EMBL/GenBank/DDBJ whole genome shotgun (WGS) entry which is preliminary data.</text>
</comment>
<dbReference type="AlphaFoldDB" id="G5LS94"/>